<keyword evidence="2" id="KW-1185">Reference proteome</keyword>
<proteinExistence type="predicted"/>
<sequence>MKLPFGFLSIFSFITLLFPIFANSQPLKSNSIIYLFSNKTKAELDSTINVSKLSIAESYSLIDTIYQVDKRYRDSLNRYNSGTTKFRYFISMIAINDAVNQKILLKVLRKYGWPCKKLQIADKASLIAWHSNLYTFQEFFSYINKCKDSINAGLYSQFEDRAKAFEKLRN</sequence>
<comment type="caution">
    <text evidence="1">The sequence shown here is derived from an EMBL/GenBank/DDBJ whole genome shotgun (WGS) entry which is preliminary data.</text>
</comment>
<organism evidence="1 2">
    <name type="scientific">Fibrella forsythiae</name>
    <dbReference type="NCBI Taxonomy" id="2817061"/>
    <lineage>
        <taxon>Bacteria</taxon>
        <taxon>Pseudomonadati</taxon>
        <taxon>Bacteroidota</taxon>
        <taxon>Cytophagia</taxon>
        <taxon>Cytophagales</taxon>
        <taxon>Spirosomataceae</taxon>
        <taxon>Fibrella</taxon>
    </lineage>
</organism>
<name>A0ABS3JRM4_9BACT</name>
<dbReference type="EMBL" id="JAFMYW010000012">
    <property type="protein sequence ID" value="MBO0952668.1"/>
    <property type="molecule type" value="Genomic_DNA"/>
</dbReference>
<reference evidence="1 2" key="1">
    <citation type="submission" date="2021-03" db="EMBL/GenBank/DDBJ databases">
        <title>Fibrella sp. HMF5405 genome sequencing and assembly.</title>
        <authorList>
            <person name="Kang H."/>
            <person name="Kim H."/>
            <person name="Bae S."/>
            <person name="Joh K."/>
        </authorList>
    </citation>
    <scope>NUCLEOTIDE SEQUENCE [LARGE SCALE GENOMIC DNA]</scope>
    <source>
        <strain evidence="1 2">HMF5405</strain>
    </source>
</reference>
<dbReference type="RefSeq" id="WP_207332616.1">
    <property type="nucleotide sequence ID" value="NZ_JAFMYW010000012.1"/>
</dbReference>
<evidence type="ECO:0000313" key="2">
    <source>
        <dbReference type="Proteomes" id="UP000664628"/>
    </source>
</evidence>
<evidence type="ECO:0008006" key="3">
    <source>
        <dbReference type="Google" id="ProtNLM"/>
    </source>
</evidence>
<gene>
    <name evidence="1" type="ORF">J2I46_29080</name>
</gene>
<accession>A0ABS3JRM4</accession>
<evidence type="ECO:0000313" key="1">
    <source>
        <dbReference type="EMBL" id="MBO0952668.1"/>
    </source>
</evidence>
<protein>
    <recommendedName>
        <fullName evidence="3">DUF4476 domain-containing protein</fullName>
    </recommendedName>
</protein>
<dbReference type="Proteomes" id="UP000664628">
    <property type="component" value="Unassembled WGS sequence"/>
</dbReference>